<dbReference type="Proteomes" id="UP000007174">
    <property type="component" value="Unassembled WGS sequence"/>
</dbReference>
<organism evidence="2 3">
    <name type="scientific">Colletotrichum higginsianum (strain IMI 349063)</name>
    <name type="common">Crucifer anthracnose fungus</name>
    <dbReference type="NCBI Taxonomy" id="759273"/>
    <lineage>
        <taxon>Eukaryota</taxon>
        <taxon>Fungi</taxon>
        <taxon>Dikarya</taxon>
        <taxon>Ascomycota</taxon>
        <taxon>Pezizomycotina</taxon>
        <taxon>Sordariomycetes</taxon>
        <taxon>Hypocreomycetidae</taxon>
        <taxon>Glomerellales</taxon>
        <taxon>Glomerellaceae</taxon>
        <taxon>Colletotrichum</taxon>
        <taxon>Colletotrichum destructivum species complex</taxon>
    </lineage>
</organism>
<keyword evidence="1" id="KW-0472">Membrane</keyword>
<keyword evidence="1" id="KW-0812">Transmembrane</keyword>
<evidence type="ECO:0000313" key="2">
    <source>
        <dbReference type="EMBL" id="CCF45762.1"/>
    </source>
</evidence>
<evidence type="ECO:0000313" key="3">
    <source>
        <dbReference type="Proteomes" id="UP000007174"/>
    </source>
</evidence>
<sequence length="76" mass="8236">MCSTTFCVRVRCRISLVTLINVNFAALCLVVLVSDMRPLRIGNALTHRAASPADANRVADECAFCSSIAEVVVDHK</sequence>
<dbReference type="HOGENOM" id="CLU_2654374_0_0_1"/>
<keyword evidence="1" id="KW-1133">Transmembrane helix</keyword>
<dbReference type="AlphaFoldDB" id="H1VZV0"/>
<dbReference type="EMBL" id="CACQ02008035">
    <property type="protein sequence ID" value="CCF45762.1"/>
    <property type="molecule type" value="Genomic_DNA"/>
</dbReference>
<accession>H1VZV0</accession>
<proteinExistence type="predicted"/>
<gene>
    <name evidence="2" type="ORF">CH063_03689</name>
</gene>
<reference evidence="3" key="1">
    <citation type="journal article" date="2012" name="Nat. Genet.">
        <title>Lifestyle transitions in plant pathogenic Colletotrichum fungi deciphered by genome and transcriptome analyses.</title>
        <authorList>
            <person name="O'Connell R.J."/>
            <person name="Thon M.R."/>
            <person name="Hacquard S."/>
            <person name="Amyotte S.G."/>
            <person name="Kleemann J."/>
            <person name="Torres M.F."/>
            <person name="Damm U."/>
            <person name="Buiate E.A."/>
            <person name="Epstein L."/>
            <person name="Alkan N."/>
            <person name="Altmueller J."/>
            <person name="Alvarado-Balderrama L."/>
            <person name="Bauser C.A."/>
            <person name="Becker C."/>
            <person name="Birren B.W."/>
            <person name="Chen Z."/>
            <person name="Choi J."/>
            <person name="Crouch J.A."/>
            <person name="Duvick J.P."/>
            <person name="Farman M.A."/>
            <person name="Gan P."/>
            <person name="Heiman D."/>
            <person name="Henrissat B."/>
            <person name="Howard R.J."/>
            <person name="Kabbage M."/>
            <person name="Koch C."/>
            <person name="Kracher B."/>
            <person name="Kubo Y."/>
            <person name="Law A.D."/>
            <person name="Lebrun M.-H."/>
            <person name="Lee Y.-H."/>
            <person name="Miyara I."/>
            <person name="Moore N."/>
            <person name="Neumann U."/>
            <person name="Nordstroem K."/>
            <person name="Panaccione D.G."/>
            <person name="Panstruga R."/>
            <person name="Place M."/>
            <person name="Proctor R.H."/>
            <person name="Prusky D."/>
            <person name="Rech G."/>
            <person name="Reinhardt R."/>
            <person name="Rollins J.A."/>
            <person name="Rounsley S."/>
            <person name="Schardl C.L."/>
            <person name="Schwartz D.C."/>
            <person name="Shenoy N."/>
            <person name="Shirasu K."/>
            <person name="Sikhakolli U.R."/>
            <person name="Stueber K."/>
            <person name="Sukno S.A."/>
            <person name="Sweigard J.A."/>
            <person name="Takano Y."/>
            <person name="Takahara H."/>
            <person name="Trail F."/>
            <person name="van der Does H.C."/>
            <person name="Voll L.M."/>
            <person name="Will I."/>
            <person name="Young S."/>
            <person name="Zeng Q."/>
            <person name="Zhang J."/>
            <person name="Zhou S."/>
            <person name="Dickman M.B."/>
            <person name="Schulze-Lefert P."/>
            <person name="Ver Loren van Themaat E."/>
            <person name="Ma L.-J."/>
            <person name="Vaillancourt L.J."/>
        </authorList>
    </citation>
    <scope>NUCLEOTIDE SEQUENCE [LARGE SCALE GENOMIC DNA]</scope>
    <source>
        <strain evidence="3">IMI 349063</strain>
    </source>
</reference>
<name>H1VZV0_COLHI</name>
<feature type="transmembrane region" description="Helical" evidence="1">
    <location>
        <begin position="14"/>
        <end position="33"/>
    </location>
</feature>
<evidence type="ECO:0000256" key="1">
    <source>
        <dbReference type="SAM" id="Phobius"/>
    </source>
</evidence>
<protein>
    <submittedName>
        <fullName evidence="2">Uncharacterized protein</fullName>
    </submittedName>
</protein>